<dbReference type="PANTHER" id="PTHR31087:SF127">
    <property type="entry name" value="TUBBY-LIKE PROTEIN"/>
    <property type="match status" value="1"/>
</dbReference>
<feature type="region of interest" description="Disordered" evidence="2">
    <location>
        <begin position="1"/>
        <end position="20"/>
    </location>
</feature>
<name>A0AA89BK19_9ASTE</name>
<feature type="compositionally biased region" description="Low complexity" evidence="2">
    <location>
        <begin position="9"/>
        <end position="19"/>
    </location>
</feature>
<proteinExistence type="inferred from homology"/>
<dbReference type="Gene3D" id="2.40.160.200">
    <property type="entry name" value="LURP1-related"/>
    <property type="match status" value="1"/>
</dbReference>
<dbReference type="SUPFAM" id="SSF54518">
    <property type="entry name" value="Tubby C-terminal domain-like"/>
    <property type="match status" value="1"/>
</dbReference>
<dbReference type="Pfam" id="PF04525">
    <property type="entry name" value="LOR"/>
    <property type="match status" value="1"/>
</dbReference>
<evidence type="ECO:0000256" key="1">
    <source>
        <dbReference type="ARBA" id="ARBA00005437"/>
    </source>
</evidence>
<comment type="caution">
    <text evidence="3">The sequence shown here is derived from an EMBL/GenBank/DDBJ whole genome shotgun (WGS) entry which is preliminary data.</text>
</comment>
<organism evidence="3 4">
    <name type="scientific">Escallonia herrerae</name>
    <dbReference type="NCBI Taxonomy" id="1293975"/>
    <lineage>
        <taxon>Eukaryota</taxon>
        <taxon>Viridiplantae</taxon>
        <taxon>Streptophyta</taxon>
        <taxon>Embryophyta</taxon>
        <taxon>Tracheophyta</taxon>
        <taxon>Spermatophyta</taxon>
        <taxon>Magnoliopsida</taxon>
        <taxon>eudicotyledons</taxon>
        <taxon>Gunneridae</taxon>
        <taxon>Pentapetalae</taxon>
        <taxon>asterids</taxon>
        <taxon>campanulids</taxon>
        <taxon>Escalloniales</taxon>
        <taxon>Escalloniaceae</taxon>
        <taxon>Escallonia</taxon>
    </lineage>
</organism>
<sequence length="199" mass="22363">MAKVHPCIPSSSSSSPSSSNERETFTIWMKSLVMNGNGYTVYDSNGEVVYRIDNYDNKCSSEVHLMDLRGRVLCTIVRKKLLRFGLWDGYRSDAPKSKNSKPWFQVRNNHFLRRGSAYDLTLEYDKAQSSKYTIDGSAGKPNFKITDREGRIIAEVKQKQSSSGVALGADVLDLTVEPLVDHSFIMALVAVYGLINHKM</sequence>
<reference evidence="3" key="1">
    <citation type="submission" date="2022-12" db="EMBL/GenBank/DDBJ databases">
        <title>Draft genome assemblies for two species of Escallonia (Escalloniales).</title>
        <authorList>
            <person name="Chanderbali A."/>
            <person name="Dervinis C."/>
            <person name="Anghel I."/>
            <person name="Soltis D."/>
            <person name="Soltis P."/>
            <person name="Zapata F."/>
        </authorList>
    </citation>
    <scope>NUCLEOTIDE SEQUENCE</scope>
    <source>
        <strain evidence="3">UCBG64.0493</strain>
        <tissue evidence="3">Leaf</tissue>
    </source>
</reference>
<dbReference type="InterPro" id="IPR025659">
    <property type="entry name" value="Tubby-like_C"/>
</dbReference>
<gene>
    <name evidence="3" type="ORF">RJ639_033837</name>
</gene>
<accession>A0AA89BK19</accession>
<dbReference type="EMBL" id="JAVXUP010000197">
    <property type="protein sequence ID" value="KAK3034591.1"/>
    <property type="molecule type" value="Genomic_DNA"/>
</dbReference>
<evidence type="ECO:0000313" key="4">
    <source>
        <dbReference type="Proteomes" id="UP001188597"/>
    </source>
</evidence>
<dbReference type="AlphaFoldDB" id="A0AA89BK19"/>
<evidence type="ECO:0000256" key="2">
    <source>
        <dbReference type="SAM" id="MobiDB-lite"/>
    </source>
</evidence>
<dbReference type="Proteomes" id="UP001188597">
    <property type="component" value="Unassembled WGS sequence"/>
</dbReference>
<dbReference type="PANTHER" id="PTHR31087">
    <property type="match status" value="1"/>
</dbReference>
<evidence type="ECO:0000313" key="3">
    <source>
        <dbReference type="EMBL" id="KAK3034591.1"/>
    </source>
</evidence>
<keyword evidence="4" id="KW-1185">Reference proteome</keyword>
<dbReference type="InterPro" id="IPR038595">
    <property type="entry name" value="LOR_sf"/>
</dbReference>
<dbReference type="InterPro" id="IPR007612">
    <property type="entry name" value="LOR"/>
</dbReference>
<protein>
    <submittedName>
        <fullName evidence="3">Uncharacterized protein</fullName>
    </submittedName>
</protein>
<comment type="similarity">
    <text evidence="1">Belongs to the LOR family.</text>
</comment>